<dbReference type="RefSeq" id="WP_206656453.1">
    <property type="nucleotide sequence ID" value="NZ_CP071182.1"/>
</dbReference>
<evidence type="ECO:0000256" key="1">
    <source>
        <dbReference type="ARBA" id="ARBA00022729"/>
    </source>
</evidence>
<feature type="region of interest" description="Disordered" evidence="2">
    <location>
        <begin position="45"/>
        <end position="72"/>
    </location>
</feature>
<keyword evidence="1" id="KW-0732">Signal</keyword>
<dbReference type="Gene3D" id="3.10.105.10">
    <property type="entry name" value="Dipeptide-binding Protein, Domain 3"/>
    <property type="match status" value="1"/>
</dbReference>
<dbReference type="GO" id="GO:1904680">
    <property type="term" value="F:peptide transmembrane transporter activity"/>
    <property type="evidence" value="ECO:0007669"/>
    <property type="project" value="TreeGrafter"/>
</dbReference>
<evidence type="ECO:0000313" key="5">
    <source>
        <dbReference type="Proteomes" id="UP000663505"/>
    </source>
</evidence>
<dbReference type="GO" id="GO:0042597">
    <property type="term" value="C:periplasmic space"/>
    <property type="evidence" value="ECO:0007669"/>
    <property type="project" value="UniProtKB-ARBA"/>
</dbReference>
<evidence type="ECO:0000256" key="2">
    <source>
        <dbReference type="SAM" id="MobiDB-lite"/>
    </source>
</evidence>
<organism evidence="4 5">
    <name type="scientific">Alicyclobacillus mengziensis</name>
    <dbReference type="NCBI Taxonomy" id="2931921"/>
    <lineage>
        <taxon>Bacteria</taxon>
        <taxon>Bacillati</taxon>
        <taxon>Bacillota</taxon>
        <taxon>Bacilli</taxon>
        <taxon>Bacillales</taxon>
        <taxon>Alicyclobacillaceae</taxon>
        <taxon>Alicyclobacillus</taxon>
    </lineage>
</organism>
<dbReference type="KEGG" id="afx:JZ786_22215"/>
<name>A0A9X7VXY2_9BACL</name>
<dbReference type="PANTHER" id="PTHR30290:SF38">
    <property type="entry name" value="D,D-DIPEPTIDE-BINDING PERIPLASMIC PROTEIN DDPA-RELATED"/>
    <property type="match status" value="1"/>
</dbReference>
<gene>
    <name evidence="4" type="ORF">JZ786_22215</name>
</gene>
<feature type="region of interest" description="Disordered" evidence="2">
    <location>
        <begin position="1"/>
        <end position="21"/>
    </location>
</feature>
<reference evidence="4 5" key="1">
    <citation type="submission" date="2021-02" db="EMBL/GenBank/DDBJ databases">
        <title>Alicyclobacillus curvatus sp. nov. and Alicyclobacillus mengziensis sp. nov., two acidophilic bacteria isolated from acid mine drainage.</title>
        <authorList>
            <person name="Huang Y."/>
        </authorList>
    </citation>
    <scope>NUCLEOTIDE SEQUENCE [LARGE SCALE GENOMIC DNA]</scope>
    <source>
        <strain evidence="4 5">S30H14</strain>
    </source>
</reference>
<dbReference type="InterPro" id="IPR039424">
    <property type="entry name" value="SBP_5"/>
</dbReference>
<sequence length="581" mass="63665">MSKNKSSSIARHDTKSAESRRRRGWTFVAGLSAVLTVTVVGCGTTSNGSSSNNAASGNSGNTATTTNATASAGNTSGTIVDGLFEEPGNLNPVLGPDMTFSAIVDTSLYRNLFMVNPQNQLVPQMATEVPTVQNGGISKDGLTYTFHLNPNAKWSNGDPFTAKDVQVTYQIIMNSQVNAVSKLGWQDVQTFTIVNPHEFTVKLKRPDPAFIENALSSSLPGILPASVFGSMNPKNVNTASFNHDPTVTNGPYKFVSWVPGASITVSANPYWMGPKPKTQTIQYKIIPDQNTLLTNVKAHAVNVWYFDPITELSQIQAVQGADVHLTPMPAFEMAVVNMRNPILQDVRVRQALELAIDRQAIVQQIYKGKATLLAADQSSMSWTSNPNLQPYPYDLAKAKQLMAAAGWKMGPNGYLQKNGKELTLTYSTTAGNSVRSATERLIQYWFKQLGVNLIIKNYPANEYFGTVLPSGKGWDLGEFEFQDGTNPVAATQQLFTSTGAQNFGGFKNSTVDQLIKKVDVTTSKSQRQQMMQQVESILHTQLPALWYYAPDEVDTTVNLSGYQPNPWSVDTWNVYDWQLKN</sequence>
<feature type="domain" description="Solute-binding protein family 5" evidence="3">
    <location>
        <begin position="121"/>
        <end position="481"/>
    </location>
</feature>
<dbReference type="Proteomes" id="UP000663505">
    <property type="component" value="Chromosome"/>
</dbReference>
<evidence type="ECO:0000313" key="4">
    <source>
        <dbReference type="EMBL" id="QSO47091.1"/>
    </source>
</evidence>
<dbReference type="PANTHER" id="PTHR30290">
    <property type="entry name" value="PERIPLASMIC BINDING COMPONENT OF ABC TRANSPORTER"/>
    <property type="match status" value="1"/>
</dbReference>
<dbReference type="EMBL" id="CP071182">
    <property type="protein sequence ID" value="QSO47091.1"/>
    <property type="molecule type" value="Genomic_DNA"/>
</dbReference>
<evidence type="ECO:0000259" key="3">
    <source>
        <dbReference type="Pfam" id="PF00496"/>
    </source>
</evidence>
<accession>A0A9X7VXY2</accession>
<dbReference type="GO" id="GO:0015833">
    <property type="term" value="P:peptide transport"/>
    <property type="evidence" value="ECO:0007669"/>
    <property type="project" value="TreeGrafter"/>
</dbReference>
<dbReference type="AlphaFoldDB" id="A0A9X7VXY2"/>
<dbReference type="InterPro" id="IPR000914">
    <property type="entry name" value="SBP_5_dom"/>
</dbReference>
<dbReference type="Gene3D" id="3.40.190.10">
    <property type="entry name" value="Periplasmic binding protein-like II"/>
    <property type="match status" value="1"/>
</dbReference>
<dbReference type="PIRSF" id="PIRSF002741">
    <property type="entry name" value="MppA"/>
    <property type="match status" value="1"/>
</dbReference>
<dbReference type="CDD" id="cd08513">
    <property type="entry name" value="PBP2_thermophilic_Hb8_like"/>
    <property type="match status" value="1"/>
</dbReference>
<dbReference type="SUPFAM" id="SSF53850">
    <property type="entry name" value="Periplasmic binding protein-like II"/>
    <property type="match status" value="1"/>
</dbReference>
<protein>
    <submittedName>
        <fullName evidence="4">Peptide ABC transporter substrate-binding protein</fullName>
    </submittedName>
</protein>
<dbReference type="Pfam" id="PF00496">
    <property type="entry name" value="SBP_bac_5"/>
    <property type="match status" value="1"/>
</dbReference>
<dbReference type="GO" id="GO:0043190">
    <property type="term" value="C:ATP-binding cassette (ABC) transporter complex"/>
    <property type="evidence" value="ECO:0007669"/>
    <property type="project" value="InterPro"/>
</dbReference>
<keyword evidence="5" id="KW-1185">Reference proteome</keyword>
<feature type="compositionally biased region" description="Basic and acidic residues" evidence="2">
    <location>
        <begin position="10"/>
        <end position="19"/>
    </location>
</feature>
<dbReference type="InterPro" id="IPR030678">
    <property type="entry name" value="Peptide/Ni-bd"/>
</dbReference>
<dbReference type="Gene3D" id="3.90.76.10">
    <property type="entry name" value="Dipeptide-binding Protein, Domain 1"/>
    <property type="match status" value="1"/>
</dbReference>
<proteinExistence type="predicted"/>